<dbReference type="SUPFAM" id="SSF52980">
    <property type="entry name" value="Restriction endonuclease-like"/>
    <property type="match status" value="1"/>
</dbReference>
<feature type="domain" description="Restriction endonuclease type II-like" evidence="8">
    <location>
        <begin position="1142"/>
        <end position="1237"/>
    </location>
</feature>
<comment type="caution">
    <text evidence="9">The sequence shown here is derived from an EMBL/GenBank/DDBJ whole genome shotgun (WGS) entry which is preliminary data.</text>
</comment>
<dbReference type="GO" id="GO:0005524">
    <property type="term" value="F:ATP binding"/>
    <property type="evidence" value="ECO:0007669"/>
    <property type="project" value="UniProtKB-KW"/>
</dbReference>
<dbReference type="Gene3D" id="3.40.50.300">
    <property type="entry name" value="P-loop containing nucleotide triphosphate hydrolases"/>
    <property type="match status" value="3"/>
</dbReference>
<dbReference type="SUPFAM" id="SSF52540">
    <property type="entry name" value="P-loop containing nucleoside triphosphate hydrolases"/>
    <property type="match status" value="1"/>
</dbReference>
<feature type="domain" description="DNA2/NAM7 helicase helicase" evidence="6">
    <location>
        <begin position="305"/>
        <end position="371"/>
    </location>
</feature>
<dbReference type="Pfam" id="PF18741">
    <property type="entry name" value="MTES_1575"/>
    <property type="match status" value="1"/>
</dbReference>
<reference evidence="9" key="2">
    <citation type="submission" date="2021-04" db="EMBL/GenBank/DDBJ databases">
        <authorList>
            <person name="Gilroy R."/>
        </authorList>
    </citation>
    <scope>NUCLEOTIDE SEQUENCE</scope>
    <source>
        <strain evidence="9">12435</strain>
    </source>
</reference>
<dbReference type="CDD" id="cd18808">
    <property type="entry name" value="SF1_C_Upf1"/>
    <property type="match status" value="1"/>
</dbReference>
<evidence type="ECO:0000313" key="10">
    <source>
        <dbReference type="Proteomes" id="UP000823990"/>
    </source>
</evidence>
<dbReference type="InterPro" id="IPR049468">
    <property type="entry name" value="Restrct_endonuc-II-like_dom"/>
</dbReference>
<dbReference type="PANTHER" id="PTHR43788">
    <property type="entry name" value="DNA2/NAM7 HELICASE FAMILY MEMBER"/>
    <property type="match status" value="1"/>
</dbReference>
<proteinExistence type="inferred from homology"/>
<dbReference type="GO" id="GO:0043139">
    <property type="term" value="F:5'-3' DNA helicase activity"/>
    <property type="evidence" value="ECO:0007669"/>
    <property type="project" value="TreeGrafter"/>
</dbReference>
<evidence type="ECO:0000256" key="1">
    <source>
        <dbReference type="ARBA" id="ARBA00007913"/>
    </source>
</evidence>
<dbReference type="Pfam" id="PF13086">
    <property type="entry name" value="AAA_11"/>
    <property type="match status" value="2"/>
</dbReference>
<evidence type="ECO:0000256" key="3">
    <source>
        <dbReference type="ARBA" id="ARBA00022801"/>
    </source>
</evidence>
<dbReference type="InterPro" id="IPR050534">
    <property type="entry name" value="Coronavir_polyprotein_1ab"/>
</dbReference>
<comment type="similarity">
    <text evidence="1">Belongs to the DNA2/NAM7 helicase family.</text>
</comment>
<name>A0A9D1TRS0_9FIRM</name>
<dbReference type="Pfam" id="PF13195">
    <property type="entry name" value="DUF4011"/>
    <property type="match status" value="1"/>
</dbReference>
<feature type="domain" description="DNA2/NAM7 helicase helicase" evidence="6">
    <location>
        <begin position="817"/>
        <end position="857"/>
    </location>
</feature>
<dbReference type="Proteomes" id="UP000823990">
    <property type="component" value="Unassembled WGS sequence"/>
</dbReference>
<evidence type="ECO:0000259" key="7">
    <source>
        <dbReference type="Pfam" id="PF13087"/>
    </source>
</evidence>
<accession>A0A9D1TRS0</accession>
<evidence type="ECO:0000256" key="5">
    <source>
        <dbReference type="ARBA" id="ARBA00022840"/>
    </source>
</evidence>
<keyword evidence="4" id="KW-0347">Helicase</keyword>
<dbReference type="InterPro" id="IPR041677">
    <property type="entry name" value="DNA2/NAM7_AAA_11"/>
</dbReference>
<dbReference type="InterPro" id="IPR041679">
    <property type="entry name" value="DNA2/NAM7-like_C"/>
</dbReference>
<dbReference type="Pfam" id="PF13087">
    <property type="entry name" value="AAA_12"/>
    <property type="match status" value="1"/>
</dbReference>
<dbReference type="EMBL" id="DXHS01000069">
    <property type="protein sequence ID" value="HIW02497.1"/>
    <property type="molecule type" value="Genomic_DNA"/>
</dbReference>
<protein>
    <submittedName>
        <fullName evidence="9">DUF4011 domain-containing protein</fullName>
    </submittedName>
</protein>
<evidence type="ECO:0000256" key="2">
    <source>
        <dbReference type="ARBA" id="ARBA00022741"/>
    </source>
</evidence>
<dbReference type="InterPro" id="IPR025103">
    <property type="entry name" value="DUF4011"/>
</dbReference>
<organism evidence="9 10">
    <name type="scientific">Candidatus Protoclostridium stercorigallinarum</name>
    <dbReference type="NCBI Taxonomy" id="2838741"/>
    <lineage>
        <taxon>Bacteria</taxon>
        <taxon>Bacillati</taxon>
        <taxon>Bacillota</taxon>
        <taxon>Clostridia</taxon>
        <taxon>Candidatus Protoclostridium</taxon>
    </lineage>
</organism>
<dbReference type="InterPro" id="IPR047187">
    <property type="entry name" value="SF1_C_Upf1"/>
</dbReference>
<dbReference type="PANTHER" id="PTHR43788:SF8">
    <property type="entry name" value="DNA-BINDING PROTEIN SMUBP-2"/>
    <property type="match status" value="1"/>
</dbReference>
<keyword evidence="3" id="KW-0378">Hydrolase</keyword>
<gene>
    <name evidence="9" type="ORF">H9892_04075</name>
</gene>
<feature type="domain" description="DNA2/NAM7 helicase-like C-terminal" evidence="7">
    <location>
        <begin position="894"/>
        <end position="1081"/>
    </location>
</feature>
<dbReference type="GO" id="GO:0016787">
    <property type="term" value="F:hydrolase activity"/>
    <property type="evidence" value="ECO:0007669"/>
    <property type="project" value="UniProtKB-KW"/>
</dbReference>
<dbReference type="AlphaFoldDB" id="A0A9D1TRS0"/>
<dbReference type="InterPro" id="IPR011335">
    <property type="entry name" value="Restrct_endonuc-II-like"/>
</dbReference>
<evidence type="ECO:0000259" key="8">
    <source>
        <dbReference type="Pfam" id="PF18741"/>
    </source>
</evidence>
<keyword evidence="2" id="KW-0547">Nucleotide-binding</keyword>
<reference evidence="9" key="1">
    <citation type="journal article" date="2021" name="PeerJ">
        <title>Extensive microbial diversity within the chicken gut microbiome revealed by metagenomics and culture.</title>
        <authorList>
            <person name="Gilroy R."/>
            <person name="Ravi A."/>
            <person name="Getino M."/>
            <person name="Pursley I."/>
            <person name="Horton D.L."/>
            <person name="Alikhan N.F."/>
            <person name="Baker D."/>
            <person name="Gharbi K."/>
            <person name="Hall N."/>
            <person name="Watson M."/>
            <person name="Adriaenssens E.M."/>
            <person name="Foster-Nyarko E."/>
            <person name="Jarju S."/>
            <person name="Secka A."/>
            <person name="Antonio M."/>
            <person name="Oren A."/>
            <person name="Chaudhuri R.R."/>
            <person name="La Ragione R."/>
            <person name="Hildebrand F."/>
            <person name="Pallen M.J."/>
        </authorList>
    </citation>
    <scope>NUCLEOTIDE SEQUENCE</scope>
    <source>
        <strain evidence="9">12435</strain>
    </source>
</reference>
<dbReference type="InterPro" id="IPR027417">
    <property type="entry name" value="P-loop_NTPase"/>
</dbReference>
<evidence type="ECO:0000313" key="9">
    <source>
        <dbReference type="EMBL" id="HIW02497.1"/>
    </source>
</evidence>
<evidence type="ECO:0000256" key="4">
    <source>
        <dbReference type="ARBA" id="ARBA00022806"/>
    </source>
</evidence>
<sequence length="1247" mass="143545">MKSIYTYYKERLIEISGRNRSLYIRSFSKKTGYDIGRLLATDREWADEFFDFIWAGRKDKFTILSPSVDSLKKLFGKEEPVAPSSPRSGRAKQPFNAALEREATSLRTLRREAEDIEKETGRYELFVGYPFVCGGLRDVVIKAPLLFFPVEVEITESNIVRISVKKNECVRLNKALVFAYAQAKSLDIEELETEFDSLPRGGFKSIESVLSYLKKFGIRLRYNEQKTVQPFDTLPEPKVRDALDVKRVCVLARFSMANSIYNDYSELERSRIVNDAVEELFEPQKLRRKKRKQSRDENCYCISDLDYAQRGVVEKVADAGNMVIYGPPGTGKSQTIVNLISDALCKGKRVLVVSQKKAALDVVYNRLADLSDKAMFIVDPVKERRNFYSRCLLRHDEVMKKQYVDRFPEYDEVAARLREETDKLREISDTFSEDDGFGISLMDMYYGSFIPGKNSEEYTIYNEMLKDKVLRTMDYPTMRGAIDTLLEHDKIDIYYNFVENKKFNPFIQHLKPDLPIDTLSYARNKFAELTGSRTAVFDEADHPFARQIIAQYDKLSNPRNEKMFIRMLAGFEYPSSYSFLQASKVLFPLYPFARYQMSKKESEVRRQYEQTKEAIADFVSDYDFLKEVLTYEGYAMALGGILEGNENTLSNLRAALADYVKVSDVSLSLHNFSQPEKHILNFAYRMTRDYEQFRSVIIKLLPLRVYHEIINCEKTKKNELSATVDFENIKAHINTLTAELAGVSRKICAQSFEPEYRDMYASREDAKDYLYQISKKQNFWPLRRMMEVFGDYLLTLYPCWLLSPENVSSILPLKKNMFDLVLFDEASQVFIENTVPSIIRGKNVVVAGDAKQLRPTTTFMRRYMGGADDDSDLTLQAALEVESLLDLAVARFDSANITYHYRSRSRGLIDFSNKAFYDDMLRISPDVTKSLKNKAIERIKVNGTWRDRCNPVEAAETVRLLKKLFKSRAGDTFGIITFGMEQQSCIEDAIEKECRKDVEFRTAYIREANRKDGGQDVSLFIKNIENVQGDERDVIIFSIGYARNDNDRVNAHFGSLSVEGGENRLNVAVTRAKKKIYVITSIEPEDLRVDSSKNNGPKLFRAYLTYARAVSGGNRAEIKAVLDGLCPPSVIAKHAELTVPVEQQIAAKLRSFGYDVDTDLGSGTNRISVAVYDKKKDRYVLGIQVDKVLYSADETPLERDVYACRFLEQKGWNIMRVWSRDWWHNAHDVIERIRHRIDAVLTQSSVK</sequence>
<keyword evidence="5" id="KW-0067">ATP-binding</keyword>
<evidence type="ECO:0000259" key="6">
    <source>
        <dbReference type="Pfam" id="PF13086"/>
    </source>
</evidence>